<comment type="caution">
    <text evidence="3">The sequence shown here is derived from an EMBL/GenBank/DDBJ whole genome shotgun (WGS) entry which is preliminary data.</text>
</comment>
<feature type="domain" description="Peptidase M28" evidence="2">
    <location>
        <begin position="209"/>
        <end position="411"/>
    </location>
</feature>
<dbReference type="SUPFAM" id="SSF53187">
    <property type="entry name" value="Zn-dependent exopeptidases"/>
    <property type="match status" value="1"/>
</dbReference>
<evidence type="ECO:0000313" key="4">
    <source>
        <dbReference type="Proteomes" id="UP000261284"/>
    </source>
</evidence>
<keyword evidence="3" id="KW-0378">Hydrolase</keyword>
<gene>
    <name evidence="3" type="ORF">DXN05_17855</name>
</gene>
<feature type="signal peptide" evidence="1">
    <location>
        <begin position="1"/>
        <end position="22"/>
    </location>
</feature>
<proteinExistence type="predicted"/>
<dbReference type="InterPro" id="IPR007484">
    <property type="entry name" value="Peptidase_M28"/>
</dbReference>
<evidence type="ECO:0000256" key="1">
    <source>
        <dbReference type="SAM" id="SignalP"/>
    </source>
</evidence>
<sequence length="435" mass="47520">MMKVLIFGVVLLAAANPCSSYAQNINQIINTDAVEKIERALSADDMQGRKPGTPGGEKAATFIAGEFKRAGLKSLYGDSSYLQRFSMLNAKPAGVKIVWGDGSLDADKVIAFSGRPEIDLTEKSGYAIKKLKSYAELRGFIDSISLITKNTLILVDSSLAGIFPRIRRFGSLRFKNGNNHSSVLVLAQQLPEKFTIHIKQTITEPVLTNVVGIIPGTVKKNEYVIFSGHYDHLGIADKPENGDSIYNGANDDAAGVTGVIMLARYFKAFHNNERTLVFVAFTAEEVGCYGSQYFSNQFASPNDVTAMLNIEMIGTESKWGKNTAYITGYDKTDMGKILEKNLAGSDFNFYADPYPDQQLFYRSDNATLARLGVPAHTISTSKMDHEPNYHKVSDELNTLDVANMSEIIKAIAISATSIVQGIDKPSRVNAGALHK</sequence>
<dbReference type="InterPro" id="IPR045175">
    <property type="entry name" value="M28_fam"/>
</dbReference>
<evidence type="ECO:0000313" key="3">
    <source>
        <dbReference type="EMBL" id="RFM26853.1"/>
    </source>
</evidence>
<protein>
    <submittedName>
        <fullName evidence="3">M20/M25/M40 family metallo-hydrolase</fullName>
    </submittedName>
</protein>
<dbReference type="EMBL" id="QTJU01000007">
    <property type="protein sequence ID" value="RFM26853.1"/>
    <property type="molecule type" value="Genomic_DNA"/>
</dbReference>
<dbReference type="GO" id="GO:0006508">
    <property type="term" value="P:proteolysis"/>
    <property type="evidence" value="ECO:0007669"/>
    <property type="project" value="InterPro"/>
</dbReference>
<dbReference type="RefSeq" id="WP_116848637.1">
    <property type="nucleotide sequence ID" value="NZ_QTJU01000007.1"/>
</dbReference>
<dbReference type="PANTHER" id="PTHR12147">
    <property type="entry name" value="METALLOPEPTIDASE M28 FAMILY MEMBER"/>
    <property type="match status" value="1"/>
</dbReference>
<evidence type="ECO:0000259" key="2">
    <source>
        <dbReference type="Pfam" id="PF04389"/>
    </source>
</evidence>
<reference evidence="3 4" key="1">
    <citation type="submission" date="2018-08" db="EMBL/GenBank/DDBJ databases">
        <title>Chitinophagaceae sp. K23C18032701, a novel bacterium isolated from forest soil.</title>
        <authorList>
            <person name="Wang C."/>
        </authorList>
    </citation>
    <scope>NUCLEOTIDE SEQUENCE [LARGE SCALE GENOMIC DNA]</scope>
    <source>
        <strain evidence="3 4">K23C18032701</strain>
    </source>
</reference>
<keyword evidence="1" id="KW-0732">Signal</keyword>
<dbReference type="Proteomes" id="UP000261284">
    <property type="component" value="Unassembled WGS sequence"/>
</dbReference>
<accession>A0A3E1NFW2</accession>
<dbReference type="Pfam" id="PF04389">
    <property type="entry name" value="Peptidase_M28"/>
    <property type="match status" value="1"/>
</dbReference>
<feature type="chain" id="PRO_5017688642" evidence="1">
    <location>
        <begin position="23"/>
        <end position="435"/>
    </location>
</feature>
<keyword evidence="4" id="KW-1185">Reference proteome</keyword>
<dbReference type="Gene3D" id="3.40.630.10">
    <property type="entry name" value="Zn peptidases"/>
    <property type="match status" value="2"/>
</dbReference>
<dbReference type="AlphaFoldDB" id="A0A3E1NFW2"/>
<name>A0A3E1NFW2_9BACT</name>
<dbReference type="GO" id="GO:0008235">
    <property type="term" value="F:metalloexopeptidase activity"/>
    <property type="evidence" value="ECO:0007669"/>
    <property type="project" value="InterPro"/>
</dbReference>
<dbReference type="OrthoDB" id="9764939at2"/>
<dbReference type="PANTHER" id="PTHR12147:SF26">
    <property type="entry name" value="PEPTIDASE M28 DOMAIN-CONTAINING PROTEIN"/>
    <property type="match status" value="1"/>
</dbReference>
<organism evidence="3 4">
    <name type="scientific">Deminuibacter soli</name>
    <dbReference type="NCBI Taxonomy" id="2291815"/>
    <lineage>
        <taxon>Bacteria</taxon>
        <taxon>Pseudomonadati</taxon>
        <taxon>Bacteroidota</taxon>
        <taxon>Chitinophagia</taxon>
        <taxon>Chitinophagales</taxon>
        <taxon>Chitinophagaceae</taxon>
        <taxon>Deminuibacter</taxon>
    </lineage>
</organism>